<dbReference type="EMBL" id="JAWJWF010000047">
    <property type="protein sequence ID" value="KAK6621565.1"/>
    <property type="molecule type" value="Genomic_DNA"/>
</dbReference>
<evidence type="ECO:0000313" key="3">
    <source>
        <dbReference type="Proteomes" id="UP001359485"/>
    </source>
</evidence>
<name>A0ABR1AJU0_POLSC</name>
<reference evidence="2 3" key="1">
    <citation type="submission" date="2023-09" db="EMBL/GenBank/DDBJ databases">
        <title>Genomes of two closely related lineages of the louse Polyplax serrata with different host specificities.</title>
        <authorList>
            <person name="Martinu J."/>
            <person name="Tarabai H."/>
            <person name="Stefka J."/>
            <person name="Hypsa V."/>
        </authorList>
    </citation>
    <scope>NUCLEOTIDE SEQUENCE [LARGE SCALE GENOMIC DNA]</scope>
    <source>
        <strain evidence="2">98ZLc_SE</strain>
    </source>
</reference>
<proteinExistence type="predicted"/>
<keyword evidence="3" id="KW-1185">Reference proteome</keyword>
<gene>
    <name evidence="2" type="ORF">RUM44_001372</name>
</gene>
<feature type="region of interest" description="Disordered" evidence="1">
    <location>
        <begin position="31"/>
        <end position="70"/>
    </location>
</feature>
<protein>
    <submittedName>
        <fullName evidence="2">Uncharacterized protein</fullName>
    </submittedName>
</protein>
<organism evidence="2 3">
    <name type="scientific">Polyplax serrata</name>
    <name type="common">Common mouse louse</name>
    <dbReference type="NCBI Taxonomy" id="468196"/>
    <lineage>
        <taxon>Eukaryota</taxon>
        <taxon>Metazoa</taxon>
        <taxon>Ecdysozoa</taxon>
        <taxon>Arthropoda</taxon>
        <taxon>Hexapoda</taxon>
        <taxon>Insecta</taxon>
        <taxon>Pterygota</taxon>
        <taxon>Neoptera</taxon>
        <taxon>Paraneoptera</taxon>
        <taxon>Psocodea</taxon>
        <taxon>Troctomorpha</taxon>
        <taxon>Phthiraptera</taxon>
        <taxon>Anoplura</taxon>
        <taxon>Polyplacidae</taxon>
        <taxon>Polyplax</taxon>
    </lineage>
</organism>
<accession>A0ABR1AJU0</accession>
<sequence length="154" mass="17527">MCTCTSAAYEGYSPPLKASFKDQTINVKSLQGPNLKLKGNVEGKGVNQTRRKGNNKNSDDENDDDEDDRHDEVFNKFKNRFIAEIADSNLKDEPEFSVPCSAREEGAEIGSWSRRKDLAREKQTIRTGVLLEMNTMLFEYFTFTSDLIHCFCNL</sequence>
<comment type="caution">
    <text evidence="2">The sequence shown here is derived from an EMBL/GenBank/DDBJ whole genome shotgun (WGS) entry which is preliminary data.</text>
</comment>
<feature type="compositionally biased region" description="Acidic residues" evidence="1">
    <location>
        <begin position="60"/>
        <end position="69"/>
    </location>
</feature>
<evidence type="ECO:0000313" key="2">
    <source>
        <dbReference type="EMBL" id="KAK6621565.1"/>
    </source>
</evidence>
<dbReference type="Proteomes" id="UP001359485">
    <property type="component" value="Unassembled WGS sequence"/>
</dbReference>
<evidence type="ECO:0000256" key="1">
    <source>
        <dbReference type="SAM" id="MobiDB-lite"/>
    </source>
</evidence>